<feature type="transmembrane region" description="Helical" evidence="2">
    <location>
        <begin position="60"/>
        <end position="79"/>
    </location>
</feature>
<comment type="caution">
    <text evidence="4">The sequence shown here is derived from an EMBL/GenBank/DDBJ whole genome shotgun (WGS) entry which is preliminary data.</text>
</comment>
<feature type="transmembrane region" description="Helical" evidence="2">
    <location>
        <begin position="37"/>
        <end position="54"/>
    </location>
</feature>
<proteinExistence type="predicted"/>
<dbReference type="AlphaFoldDB" id="A0A543P037"/>
<name>A0A543P037_9ACTN</name>
<dbReference type="Proteomes" id="UP000319865">
    <property type="component" value="Unassembled WGS sequence"/>
</dbReference>
<reference evidence="4 5" key="1">
    <citation type="submission" date="2019-06" db="EMBL/GenBank/DDBJ databases">
        <title>Sequencing the genomes of 1000 actinobacteria strains.</title>
        <authorList>
            <person name="Klenk H.-P."/>
        </authorList>
    </citation>
    <scope>NUCLEOTIDE SEQUENCE [LARGE SCALE GENOMIC DNA]</scope>
    <source>
        <strain evidence="4 5">DSM 46837</strain>
    </source>
</reference>
<keyword evidence="2" id="KW-0812">Transmembrane</keyword>
<keyword evidence="2" id="KW-0472">Membrane</keyword>
<evidence type="ECO:0000259" key="3">
    <source>
        <dbReference type="Pfam" id="PF20177"/>
    </source>
</evidence>
<dbReference type="Pfam" id="PF20177">
    <property type="entry name" value="DUF6542"/>
    <property type="match status" value="1"/>
</dbReference>
<protein>
    <recommendedName>
        <fullName evidence="3">DUF6542 domain-containing protein</fullName>
    </recommendedName>
</protein>
<evidence type="ECO:0000256" key="1">
    <source>
        <dbReference type="SAM" id="MobiDB-lite"/>
    </source>
</evidence>
<dbReference type="OrthoDB" id="5198421at2"/>
<sequence length="148" mass="14949">MDEDYVDAPARQPRSTAGATRSREAGTSAGRGGRVRGAVAVIGMFLVTLAGAGIDSFVGMGLGLVTLVALVGVTALAALVARRRDLASVVVAPPLVFVTVALVNIGLAPSASFNLPTIATLLVRGFPTMGIATAVALVLALVRLAARR</sequence>
<dbReference type="InterPro" id="IPR046672">
    <property type="entry name" value="DUF6542"/>
</dbReference>
<dbReference type="EMBL" id="VFQE01000002">
    <property type="protein sequence ID" value="TQN37454.1"/>
    <property type="molecule type" value="Genomic_DNA"/>
</dbReference>
<gene>
    <name evidence="4" type="ORF">FHU33_4106</name>
</gene>
<dbReference type="RefSeq" id="WP_142027419.1">
    <property type="nucleotide sequence ID" value="NZ_VFQE01000002.1"/>
</dbReference>
<evidence type="ECO:0000313" key="4">
    <source>
        <dbReference type="EMBL" id="TQN37454.1"/>
    </source>
</evidence>
<feature type="transmembrane region" description="Helical" evidence="2">
    <location>
        <begin position="126"/>
        <end position="146"/>
    </location>
</feature>
<accession>A0A543P037</accession>
<feature type="transmembrane region" description="Helical" evidence="2">
    <location>
        <begin position="86"/>
        <end position="106"/>
    </location>
</feature>
<feature type="domain" description="DUF6542" evidence="3">
    <location>
        <begin position="35"/>
        <end position="148"/>
    </location>
</feature>
<evidence type="ECO:0000256" key="2">
    <source>
        <dbReference type="SAM" id="Phobius"/>
    </source>
</evidence>
<organism evidence="4 5">
    <name type="scientific">Blastococcus colisei</name>
    <dbReference type="NCBI Taxonomy" id="1564162"/>
    <lineage>
        <taxon>Bacteria</taxon>
        <taxon>Bacillati</taxon>
        <taxon>Actinomycetota</taxon>
        <taxon>Actinomycetes</taxon>
        <taxon>Geodermatophilales</taxon>
        <taxon>Geodermatophilaceae</taxon>
        <taxon>Blastococcus</taxon>
    </lineage>
</organism>
<keyword evidence="5" id="KW-1185">Reference proteome</keyword>
<feature type="region of interest" description="Disordered" evidence="1">
    <location>
        <begin position="1"/>
        <end position="31"/>
    </location>
</feature>
<evidence type="ECO:0000313" key="5">
    <source>
        <dbReference type="Proteomes" id="UP000319865"/>
    </source>
</evidence>
<keyword evidence="2" id="KW-1133">Transmembrane helix</keyword>